<dbReference type="GeneID" id="136805846"/>
<evidence type="ECO:0000313" key="3">
    <source>
        <dbReference type="Proteomes" id="UP000594262"/>
    </source>
</evidence>
<reference evidence="2" key="1">
    <citation type="submission" date="2021-01" db="UniProtKB">
        <authorList>
            <consortium name="EnsemblMetazoa"/>
        </authorList>
    </citation>
    <scope>IDENTIFICATION</scope>
</reference>
<accession>A0A7M5WM06</accession>
<dbReference type="RefSeq" id="XP_066918511.1">
    <property type="nucleotide sequence ID" value="XM_067062410.1"/>
</dbReference>
<evidence type="ECO:0000313" key="2">
    <source>
        <dbReference type="EnsemblMetazoa" id="CLYHEMP010554.1"/>
    </source>
</evidence>
<sequence length="100" mass="11676">MKYLVVLCFLFCVAFTAAIFIDEEEEEGSGKQPTCRDEFIECMTEARGWKGKYRCFKERRACGEECDKKAREILQKCRGNGGKRCFVKATKYRWSCLKSM</sequence>
<feature type="chain" id="PRO_5029728146" evidence="1">
    <location>
        <begin position="19"/>
        <end position="100"/>
    </location>
</feature>
<keyword evidence="1" id="KW-0732">Signal</keyword>
<dbReference type="AlphaFoldDB" id="A0A7M5WM06"/>
<name>A0A7M5WM06_9CNID</name>
<dbReference type="Proteomes" id="UP000594262">
    <property type="component" value="Unplaced"/>
</dbReference>
<protein>
    <submittedName>
        <fullName evidence="2">Uncharacterized protein</fullName>
    </submittedName>
</protein>
<keyword evidence="3" id="KW-1185">Reference proteome</keyword>
<organism evidence="2 3">
    <name type="scientific">Clytia hemisphaerica</name>
    <dbReference type="NCBI Taxonomy" id="252671"/>
    <lineage>
        <taxon>Eukaryota</taxon>
        <taxon>Metazoa</taxon>
        <taxon>Cnidaria</taxon>
        <taxon>Hydrozoa</taxon>
        <taxon>Hydroidolina</taxon>
        <taxon>Leptothecata</taxon>
        <taxon>Obeliida</taxon>
        <taxon>Clytiidae</taxon>
        <taxon>Clytia</taxon>
    </lineage>
</organism>
<feature type="signal peptide" evidence="1">
    <location>
        <begin position="1"/>
        <end position="18"/>
    </location>
</feature>
<evidence type="ECO:0000256" key="1">
    <source>
        <dbReference type="SAM" id="SignalP"/>
    </source>
</evidence>
<dbReference type="EnsemblMetazoa" id="CLYHEMT010554.1">
    <property type="protein sequence ID" value="CLYHEMP010554.1"/>
    <property type="gene ID" value="CLYHEMG010554"/>
</dbReference>
<proteinExistence type="predicted"/>